<dbReference type="EMBL" id="CP083680">
    <property type="protein sequence ID" value="UYU68363.1"/>
    <property type="molecule type" value="Genomic_DNA"/>
</dbReference>
<sequence>MKNFIKVIDAYDIEKVINIDFIQSLYKDEDYTIIRFSKDDCIYVKDSYEELSRKLLKLPSETKPSTRKTGRG</sequence>
<reference evidence="3" key="4">
    <citation type="submission" date="2021-07" db="EMBL/GenBank/DDBJ databases">
        <title>Comparative genomics of Bacteroides fragilis group isolates reveals species-dependent resistance mechanisms and validates clinical tools for resistance prediction.</title>
        <authorList>
            <person name="Wallace M.J."/>
            <person name="Jean S."/>
            <person name="Wallace M.A."/>
            <person name="Carey-Ann B.D."/>
            <person name="Dantas G."/>
        </authorList>
    </citation>
    <scope>NUCLEOTIDE SEQUENCE</scope>
    <source>
        <strain evidence="3">BJH_160</strain>
    </source>
</reference>
<evidence type="ECO:0000313" key="3">
    <source>
        <dbReference type="EMBL" id="MCE9237287.1"/>
    </source>
</evidence>
<dbReference type="EMBL" id="JAHYQA010000004">
    <property type="protein sequence ID" value="MCE9237287.1"/>
    <property type="molecule type" value="Genomic_DNA"/>
</dbReference>
<dbReference type="EMBL" id="QSJP01000005">
    <property type="protein sequence ID" value="RHD89335.1"/>
    <property type="molecule type" value="Genomic_DNA"/>
</dbReference>
<evidence type="ECO:0000313" key="8">
    <source>
        <dbReference type="Proteomes" id="UP000436858"/>
    </source>
</evidence>
<evidence type="ECO:0000313" key="2">
    <source>
        <dbReference type="EMBL" id="KAB4480825.1"/>
    </source>
</evidence>
<dbReference type="Proteomes" id="UP001200544">
    <property type="component" value="Unassembled WGS sequence"/>
</dbReference>
<evidence type="ECO:0000313" key="5">
    <source>
        <dbReference type="EMBL" id="UYU68363.1"/>
    </source>
</evidence>
<evidence type="ECO:0000313" key="9">
    <source>
        <dbReference type="Proteomes" id="UP000440614"/>
    </source>
</evidence>
<gene>
    <name evidence="4" type="ORF">DW780_08315</name>
    <name evidence="2" type="ORF">GAN91_14550</name>
    <name evidence="1" type="ORF">GAO51_02020</name>
    <name evidence="3" type="ORF">K0H07_08970</name>
    <name evidence="6" type="ORF">KQP59_09145</name>
    <name evidence="5" type="ORF">KQP68_08830</name>
</gene>
<accession>A0A0P0FFB5</accession>
<dbReference type="EMBL" id="WCSY01000001">
    <property type="protein sequence ID" value="KAB4316267.1"/>
    <property type="molecule type" value="Genomic_DNA"/>
</dbReference>
<organism evidence="1 9">
    <name type="scientific">Bacteroides thetaiotaomicron</name>
    <dbReference type="NCBI Taxonomy" id="818"/>
    <lineage>
        <taxon>Bacteria</taxon>
        <taxon>Pseudomonadati</taxon>
        <taxon>Bacteroidota</taxon>
        <taxon>Bacteroidia</taxon>
        <taxon>Bacteroidales</taxon>
        <taxon>Bacteroidaceae</taxon>
        <taxon>Bacteroides</taxon>
    </lineage>
</organism>
<dbReference type="Proteomes" id="UP000284785">
    <property type="component" value="Unassembled WGS sequence"/>
</dbReference>
<dbReference type="RefSeq" id="WP_011107487.1">
    <property type="nucleotide sequence ID" value="NZ_BAABZI010000001.1"/>
</dbReference>
<dbReference type="GeneID" id="69590413"/>
<dbReference type="AlphaFoldDB" id="A0A0P0FFB5"/>
<reference evidence="5 10" key="3">
    <citation type="submission" date="2021-06" db="EMBL/GenBank/DDBJ databases">
        <title>Interrogation of the integrated mobile genetic elements in gut-associated Bacteroides with a consensus prediction approach.</title>
        <authorList>
            <person name="Campbell D.E."/>
            <person name="Leigh J.R."/>
            <person name="Kim T."/>
            <person name="England W."/>
            <person name="Whitaker R.J."/>
            <person name="Degnan P.H."/>
        </authorList>
    </citation>
    <scope>NUCLEOTIDE SEQUENCE</scope>
    <source>
        <strain evidence="6">VPI-BTDOT2</strain>
        <strain evidence="5 10">WAL8669</strain>
    </source>
</reference>
<dbReference type="KEGG" id="btho:Btheta7330_02476"/>
<evidence type="ECO:0000313" key="7">
    <source>
        <dbReference type="Proteomes" id="UP000284785"/>
    </source>
</evidence>
<evidence type="ECO:0000313" key="10">
    <source>
        <dbReference type="Proteomes" id="UP001156218"/>
    </source>
</evidence>
<reference evidence="8 9" key="2">
    <citation type="journal article" date="2019" name="Nat. Med.">
        <title>A library of human gut bacterial isolates paired with longitudinal multiomics data enables mechanistic microbiome research.</title>
        <authorList>
            <person name="Poyet M."/>
            <person name="Groussin M."/>
            <person name="Gibbons S.M."/>
            <person name="Avila-Pacheco J."/>
            <person name="Jiang X."/>
            <person name="Kearney S.M."/>
            <person name="Perrotta A.R."/>
            <person name="Berdy B."/>
            <person name="Zhao S."/>
            <person name="Lieberman T.D."/>
            <person name="Swanson P.K."/>
            <person name="Smith M."/>
            <person name="Roesemann S."/>
            <person name="Alexander J.E."/>
            <person name="Rich S.A."/>
            <person name="Livny J."/>
            <person name="Vlamakis H."/>
            <person name="Clish C."/>
            <person name="Bullock K."/>
            <person name="Deik A."/>
            <person name="Scott J."/>
            <person name="Pierce K.A."/>
            <person name="Xavier R.J."/>
            <person name="Alm E.J."/>
        </authorList>
    </citation>
    <scope>NUCLEOTIDE SEQUENCE [LARGE SCALE GENOMIC DNA]</scope>
    <source>
        <strain evidence="2 8">BIOML-A162</strain>
        <strain evidence="1 9">BIOML-A188</strain>
    </source>
</reference>
<evidence type="ECO:0000313" key="4">
    <source>
        <dbReference type="EMBL" id="RHD89335.1"/>
    </source>
</evidence>
<evidence type="ECO:0000313" key="6">
    <source>
        <dbReference type="EMBL" id="UYU73253.1"/>
    </source>
</evidence>
<dbReference type="Proteomes" id="UP000436858">
    <property type="component" value="Unassembled WGS sequence"/>
</dbReference>
<dbReference type="Proteomes" id="UP000440614">
    <property type="component" value="Unassembled WGS sequence"/>
</dbReference>
<reference evidence="4 7" key="1">
    <citation type="submission" date="2018-08" db="EMBL/GenBank/DDBJ databases">
        <title>A genome reference for cultivated species of the human gut microbiota.</title>
        <authorList>
            <person name="Zou Y."/>
            <person name="Xue W."/>
            <person name="Luo G."/>
        </authorList>
    </citation>
    <scope>NUCLEOTIDE SEQUENCE [LARGE SCALE GENOMIC DNA]</scope>
    <source>
        <strain evidence="4 7">AM30-26</strain>
    </source>
</reference>
<dbReference type="Proteomes" id="UP001156216">
    <property type="component" value="Chromosome"/>
</dbReference>
<proteinExistence type="predicted"/>
<dbReference type="EMBL" id="CP083681">
    <property type="protein sequence ID" value="UYU73253.1"/>
    <property type="molecule type" value="Genomic_DNA"/>
</dbReference>
<dbReference type="EMBL" id="WCRY01000013">
    <property type="protein sequence ID" value="KAB4480825.1"/>
    <property type="molecule type" value="Genomic_DNA"/>
</dbReference>
<name>A0A0P0FFB5_BACT4</name>
<evidence type="ECO:0000313" key="1">
    <source>
        <dbReference type="EMBL" id="KAB4316267.1"/>
    </source>
</evidence>
<protein>
    <submittedName>
        <fullName evidence="1">Uncharacterized protein</fullName>
    </submittedName>
</protein>
<dbReference type="Proteomes" id="UP001156218">
    <property type="component" value="Chromosome"/>
</dbReference>